<dbReference type="Pfam" id="PF03160">
    <property type="entry name" value="Calx-beta"/>
    <property type="match status" value="2"/>
</dbReference>
<accession>A0A6C2U0C0</accession>
<proteinExistence type="predicted"/>
<keyword evidence="7" id="KW-1185">Reference proteome</keyword>
<feature type="chain" id="PRO_5025674317" description="PKD/Chitinase domain-containing protein" evidence="4">
    <location>
        <begin position="20"/>
        <end position="1505"/>
    </location>
</feature>
<keyword evidence="3" id="KW-0106">Calcium</keyword>
<name>A0A6C2U0C0_PONDE</name>
<dbReference type="InterPro" id="IPR003644">
    <property type="entry name" value="Calx_beta"/>
</dbReference>
<organism evidence="6 7">
    <name type="scientific">Pontiella desulfatans</name>
    <dbReference type="NCBI Taxonomy" id="2750659"/>
    <lineage>
        <taxon>Bacteria</taxon>
        <taxon>Pseudomonadati</taxon>
        <taxon>Kiritimatiellota</taxon>
        <taxon>Kiritimatiellia</taxon>
        <taxon>Kiritimatiellales</taxon>
        <taxon>Pontiellaceae</taxon>
        <taxon>Pontiella</taxon>
    </lineage>
</organism>
<dbReference type="Gene3D" id="2.60.40.2030">
    <property type="match status" value="3"/>
</dbReference>
<dbReference type="GO" id="GO:0016020">
    <property type="term" value="C:membrane"/>
    <property type="evidence" value="ECO:0007669"/>
    <property type="project" value="InterPro"/>
</dbReference>
<keyword evidence="2" id="KW-0677">Repeat</keyword>
<evidence type="ECO:0000313" key="6">
    <source>
        <dbReference type="EMBL" id="VGO13313.1"/>
    </source>
</evidence>
<reference evidence="6 7" key="1">
    <citation type="submission" date="2019-04" db="EMBL/GenBank/DDBJ databases">
        <authorList>
            <person name="Van Vliet M D."/>
        </authorList>
    </citation>
    <scope>NUCLEOTIDE SEQUENCE [LARGE SCALE GENOMIC DNA]</scope>
    <source>
        <strain evidence="6 7">F1</strain>
    </source>
</reference>
<protein>
    <recommendedName>
        <fullName evidence="5">PKD/Chitinase domain-containing protein</fullName>
    </recommendedName>
</protein>
<dbReference type="SUPFAM" id="SSF141072">
    <property type="entry name" value="CalX-like"/>
    <property type="match status" value="3"/>
</dbReference>
<evidence type="ECO:0000259" key="5">
    <source>
        <dbReference type="SMART" id="SM00089"/>
    </source>
</evidence>
<dbReference type="GO" id="GO:0007154">
    <property type="term" value="P:cell communication"/>
    <property type="evidence" value="ECO:0007669"/>
    <property type="project" value="InterPro"/>
</dbReference>
<dbReference type="InterPro" id="IPR038081">
    <property type="entry name" value="CalX-like_sf"/>
</dbReference>
<keyword evidence="1 4" id="KW-0732">Signal</keyword>
<dbReference type="InterPro" id="IPR013783">
    <property type="entry name" value="Ig-like_fold"/>
</dbReference>
<feature type="signal peptide" evidence="4">
    <location>
        <begin position="1"/>
        <end position="19"/>
    </location>
</feature>
<dbReference type="Gene3D" id="2.60.40.10">
    <property type="entry name" value="Immunoglobulins"/>
    <property type="match status" value="1"/>
</dbReference>
<evidence type="ECO:0000313" key="7">
    <source>
        <dbReference type="Proteomes" id="UP000366872"/>
    </source>
</evidence>
<dbReference type="InterPro" id="IPR022409">
    <property type="entry name" value="PKD/Chitinase_dom"/>
</dbReference>
<gene>
    <name evidence="6" type="ORF">PDESU_01869</name>
</gene>
<feature type="domain" description="PKD/Chitinase" evidence="5">
    <location>
        <begin position="598"/>
        <end position="685"/>
    </location>
</feature>
<evidence type="ECO:0000256" key="2">
    <source>
        <dbReference type="ARBA" id="ARBA00022737"/>
    </source>
</evidence>
<evidence type="ECO:0000256" key="1">
    <source>
        <dbReference type="ARBA" id="ARBA00022729"/>
    </source>
</evidence>
<sequence>MKKSVVAVSIPLLALIAFLLPERNTQESSKGSPAAGPVAAPSENELQPHAALSVADVPVEPKLDPWTRQLKAAYAADPADVDFQALESFNNWIVSEERDAAKGIVLAKARRVSLNALARLNPEKAWDFFVPLSGRSGLPPEVAALLAEPVSGRADWQPSAVCMDPNLDFSTFYEVEFEGGEPEYAIPVGRLEEMGNPKGIALEGYRLDDITVCAAIPGAEFPEDEGEVAAAPEESAGGLQDALPFLSRPTDNVNEGWRELLYMRTSFDGWNNNQSESAAYNQWRTVNDLLMKNSKGRYQVLVTVTPVIDMQAHAATYGHSPDISTYDVNGLRAAVKDVAEKHYGYDISDYGHQVIYWQNGPGTFGGLASLPGSALSLKTTSNSTAYHELGHNMNFHHSGFLKDQGAEDNYAGSIDLGTHEEYGNPFDHMGHWSTVGGNANFDESHFCAAAARKWNWLHANEIYAFRDSGTFRIHAFDEETVRHDRRYAIEFVRSDGKQYYVSYYKNIAKSPNAHAHENGARLEVLNEPLAGSGIKPVLIDATYWSKHERQDANIPIGWTFQDQEEGVFITPLARAADRSWMDVHVHHGFDPSNRPPVIGSFTASDATPGTSQTVNFSISASDPDGDELAYHWYFDEDGCDWHRDLNQPAASFSWSADSYRSVICTVTDMKGGTVTAQLLITVGSPTDYYITGQVVDKWGNPVGSVPVDNGKPMTDDGNNLISGHRSTLTDTNGIYTLTRLDNGDYSPLARVYGDTGDRINGSNPVNVSGAAVSGVDHVLRTAEIVPSSSSIAEDGGTATFTIRRDPSYTGNHNIPVRVIGKAVLDADFTLTPPPTDGQYNLPSGVPSISITVTGLPDSATEGPEDITLAFELNRQLSLVGSVHGTIWIDDAESALPRVRLAPVGRIVQENGGTELIRATRFGDTAAPLTINLSSTGDAVHGVDFSVVGGLAQTIPAGESSVDIVLQGIDDAETEGREKIQIKLANGSYIKDSQKDPALYIADDDIAEVSIEAIDPVAAEASSDPAVFRFLRTGDLQDALYVEYNALGTALHGTDYDVLPGDITIPAGLAYVDLPVAAFSDAFDDEGETIQLWLTSSETLYHLGTYSGTASIILGELPPDVSPAAGAGDLFYDTFWRYNSDDADSDDGGMSGSLLSSLGTGATYYEGFEGSGLPDSIQVAAAMLRMANGSGMSESGLMHNFIDQSIVDAGGFSVEINVAEINSATPLTDRFAGFAVGLTQAEATAGQDIGTNGSFRGKDGVITGTADFFVELNKENNVVVWRHGVPLATVPVGVEVGTLTAGFACNGFSTSDAVEVTVFLDGVLVDINPGDVHSNSQTFNWQNNNANYIGLSSRASNYVDLDHLAIRTFPMYNAMFAQIAFDAGLSGADAAPDADPDNDGESSYVEWAKGSDMMVGNIPIKFIQLLAASESGFTFEQRRLVDHEALGVNYPVHWSSNLVDWVSFVPVELGATPVAGNGNYEDVELEVGNGITDGKQHLFIRGTVAP</sequence>
<dbReference type="InterPro" id="IPR035986">
    <property type="entry name" value="PKD_dom_sf"/>
</dbReference>
<evidence type="ECO:0000256" key="3">
    <source>
        <dbReference type="ARBA" id="ARBA00022837"/>
    </source>
</evidence>
<dbReference type="EMBL" id="CAAHFG010000001">
    <property type="protein sequence ID" value="VGO13313.1"/>
    <property type="molecule type" value="Genomic_DNA"/>
</dbReference>
<dbReference type="RefSeq" id="WP_136078891.1">
    <property type="nucleotide sequence ID" value="NZ_CAAHFG010000001.1"/>
</dbReference>
<evidence type="ECO:0000256" key="4">
    <source>
        <dbReference type="SAM" id="SignalP"/>
    </source>
</evidence>
<dbReference type="Proteomes" id="UP000366872">
    <property type="component" value="Unassembled WGS sequence"/>
</dbReference>
<dbReference type="SMART" id="SM00089">
    <property type="entry name" value="PKD"/>
    <property type="match status" value="1"/>
</dbReference>
<dbReference type="SUPFAM" id="SSF49299">
    <property type="entry name" value="PKD domain"/>
    <property type="match status" value="1"/>
</dbReference>